<feature type="binding site" evidence="12">
    <location>
        <position position="275"/>
    </location>
    <ligand>
        <name>K(+)</name>
        <dbReference type="ChEBI" id="CHEBI:29103"/>
    </ligand>
</feature>
<evidence type="ECO:0000313" key="15">
    <source>
        <dbReference type="Proteomes" id="UP000048926"/>
    </source>
</evidence>
<dbReference type="GO" id="GO:0005829">
    <property type="term" value="C:cytosol"/>
    <property type="evidence" value="ECO:0007669"/>
    <property type="project" value="TreeGrafter"/>
</dbReference>
<dbReference type="GO" id="GO:0005524">
    <property type="term" value="F:ATP binding"/>
    <property type="evidence" value="ECO:0007669"/>
    <property type="project" value="UniProtKB-UniRule"/>
</dbReference>
<dbReference type="RefSeq" id="WP_055657451.1">
    <property type="nucleotide sequence ID" value="NZ_CXST01000002.1"/>
</dbReference>
<dbReference type="GO" id="GO:0019303">
    <property type="term" value="P:D-ribose catabolic process"/>
    <property type="evidence" value="ECO:0007669"/>
    <property type="project" value="UniProtKB-UniRule"/>
</dbReference>
<dbReference type="InterPro" id="IPR029056">
    <property type="entry name" value="Ribokinase-like"/>
</dbReference>
<dbReference type="InterPro" id="IPR011877">
    <property type="entry name" value="Ribokinase"/>
</dbReference>
<comment type="activity regulation">
    <text evidence="12">Activated by a monovalent cation that binds near, but not in, the active site. The most likely occupant of the site in vivo is potassium. Ion binding induces a conformational change that may alter substrate affinity.</text>
</comment>
<feature type="binding site" evidence="12">
    <location>
        <position position="284"/>
    </location>
    <ligand>
        <name>K(+)</name>
        <dbReference type="ChEBI" id="CHEBI:29103"/>
    </ligand>
</feature>
<feature type="binding site" evidence="12">
    <location>
        <begin position="9"/>
        <end position="11"/>
    </location>
    <ligand>
        <name>substrate</name>
    </ligand>
</feature>
<dbReference type="HAMAP" id="MF_01987">
    <property type="entry name" value="Ribokinase"/>
    <property type="match status" value="1"/>
</dbReference>
<sequence>MITVFGSINLDLVVAVPRLPTAGETVSGRDHQTFPGGKGANQALAARRAGADVRFIGAVGQDSFAELALLNLREAGVDLSGVRTMAGSTGLALIGIDPAGENQIIVASGTNARVEASWLEGGFGPGQTLLVQGEVPLVEVIEGARLARDAAGTVIWNPAPVPEGDLSDCLDVAGTVVVNVSEAAEIGGRLGIAGDTETFALKLAEGGRNVIVTLGADGVLARTPTARYRFASPAVNAVDTTGAGDAFCGALAAALDRKTSFERALKEGAAAGALACTVTGAQSSAPHLEDIARLADTIA</sequence>
<dbReference type="Proteomes" id="UP000048926">
    <property type="component" value="Unassembled WGS sequence"/>
</dbReference>
<keyword evidence="15" id="KW-1185">Reference proteome</keyword>
<feature type="binding site" evidence="12">
    <location>
        <begin position="244"/>
        <end position="245"/>
    </location>
    <ligand>
        <name>ATP</name>
        <dbReference type="ChEBI" id="CHEBI:30616"/>
    </ligand>
</feature>
<gene>
    <name evidence="14" type="primary">rbsK_2</name>
    <name evidence="12" type="synonym">rbsK</name>
    <name evidence="14" type="ORF">LAL4801_03075</name>
</gene>
<feature type="binding site" evidence="12">
    <location>
        <position position="179"/>
    </location>
    <ligand>
        <name>ATP</name>
        <dbReference type="ChEBI" id="CHEBI:30616"/>
    </ligand>
</feature>
<comment type="pathway">
    <text evidence="12">Carbohydrate metabolism; D-ribose degradation; D-ribose 5-phosphate from beta-D-ribopyranose: step 2/2.</text>
</comment>
<evidence type="ECO:0000256" key="7">
    <source>
        <dbReference type="ARBA" id="ARBA00022777"/>
    </source>
</evidence>
<keyword evidence="10 12" id="KW-0630">Potassium</keyword>
<evidence type="ECO:0000256" key="9">
    <source>
        <dbReference type="ARBA" id="ARBA00022842"/>
    </source>
</evidence>
<protein>
    <recommendedName>
        <fullName evidence="3 12">Ribokinase</fullName>
        <shortName evidence="12">RK</shortName>
        <ecNumber evidence="2 12">2.7.1.15</ecNumber>
    </recommendedName>
</protein>
<reference evidence="15" key="1">
    <citation type="submission" date="2015-07" db="EMBL/GenBank/DDBJ databases">
        <authorList>
            <person name="Rodrigo-Torres Lidia"/>
            <person name="Arahal R.David."/>
        </authorList>
    </citation>
    <scope>NUCLEOTIDE SEQUENCE [LARGE SCALE GENOMIC DNA]</scope>
    <source>
        <strain evidence="15">CECT 4801</strain>
    </source>
</reference>
<dbReference type="PRINTS" id="PR00990">
    <property type="entry name" value="RIBOKINASE"/>
</dbReference>
<dbReference type="SUPFAM" id="SSF53613">
    <property type="entry name" value="Ribokinase-like"/>
    <property type="match status" value="1"/>
</dbReference>
<feature type="binding site" evidence="12">
    <location>
        <position position="280"/>
    </location>
    <ligand>
        <name>K(+)</name>
        <dbReference type="ChEBI" id="CHEBI:29103"/>
    </ligand>
</feature>
<dbReference type="InterPro" id="IPR002139">
    <property type="entry name" value="Ribo/fructo_kinase"/>
</dbReference>
<evidence type="ECO:0000256" key="1">
    <source>
        <dbReference type="ARBA" id="ARBA00005380"/>
    </source>
</evidence>
<keyword evidence="9 12" id="KW-0460">Magnesium</keyword>
<comment type="subcellular location">
    <subcellularLocation>
        <location evidence="12">Cytoplasm</location>
    </subcellularLocation>
</comment>
<comment type="catalytic activity">
    <reaction evidence="12">
        <text>D-ribose + ATP = D-ribose 5-phosphate + ADP + H(+)</text>
        <dbReference type="Rhea" id="RHEA:13697"/>
        <dbReference type="ChEBI" id="CHEBI:15378"/>
        <dbReference type="ChEBI" id="CHEBI:30616"/>
        <dbReference type="ChEBI" id="CHEBI:47013"/>
        <dbReference type="ChEBI" id="CHEBI:78346"/>
        <dbReference type="ChEBI" id="CHEBI:456216"/>
        <dbReference type="EC" id="2.7.1.15"/>
    </reaction>
</comment>
<dbReference type="EMBL" id="CXST01000002">
    <property type="protein sequence ID" value="CTQ44630.1"/>
    <property type="molecule type" value="Genomic_DNA"/>
</dbReference>
<feature type="binding site" evidence="12">
    <location>
        <begin position="37"/>
        <end position="41"/>
    </location>
    <ligand>
        <name>substrate</name>
    </ligand>
</feature>
<evidence type="ECO:0000256" key="12">
    <source>
        <dbReference type="HAMAP-Rule" id="MF_01987"/>
    </source>
</evidence>
<feature type="binding site" evidence="12">
    <location>
        <position position="134"/>
    </location>
    <ligand>
        <name>substrate</name>
    </ligand>
</feature>
<keyword evidence="12" id="KW-0963">Cytoplasm</keyword>
<dbReference type="AlphaFoldDB" id="A0A0M6Y744"/>
<dbReference type="GO" id="GO:0004747">
    <property type="term" value="F:ribokinase activity"/>
    <property type="evidence" value="ECO:0007669"/>
    <property type="project" value="UniProtKB-UniRule"/>
</dbReference>
<comment type="similarity">
    <text evidence="1">Belongs to the carbohydrate kinase pfkB family.</text>
</comment>
<feature type="binding site" evidence="12">
    <location>
        <position position="278"/>
    </location>
    <ligand>
        <name>K(+)</name>
        <dbReference type="ChEBI" id="CHEBI:29103"/>
    </ligand>
</feature>
<evidence type="ECO:0000256" key="4">
    <source>
        <dbReference type="ARBA" id="ARBA00022679"/>
    </source>
</evidence>
<comment type="subunit">
    <text evidence="12">Homodimer.</text>
</comment>
<feature type="domain" description="Carbohydrate kinase PfkB" evidence="13">
    <location>
        <begin position="2"/>
        <end position="287"/>
    </location>
</feature>
<comment type="function">
    <text evidence="12">Catalyzes the phosphorylation of ribose at O-5 in a reaction requiring ATP and magnesium. The resulting D-ribose-5-phosphate can then be used either for sythesis of nucleotides, histidine, and tryptophan, or as a component of the pentose phosphate pathway.</text>
</comment>
<evidence type="ECO:0000256" key="3">
    <source>
        <dbReference type="ARBA" id="ARBA00016943"/>
    </source>
</evidence>
<dbReference type="PANTHER" id="PTHR10584:SF166">
    <property type="entry name" value="RIBOKINASE"/>
    <property type="match status" value="1"/>
</dbReference>
<evidence type="ECO:0000313" key="14">
    <source>
        <dbReference type="EMBL" id="CTQ44630.1"/>
    </source>
</evidence>
<dbReference type="Gene3D" id="3.40.1190.20">
    <property type="match status" value="1"/>
</dbReference>
<evidence type="ECO:0000256" key="8">
    <source>
        <dbReference type="ARBA" id="ARBA00022840"/>
    </source>
</evidence>
<comment type="cofactor">
    <cofactor evidence="12">
        <name>Mg(2+)</name>
        <dbReference type="ChEBI" id="CHEBI:18420"/>
    </cofactor>
    <text evidence="12">Requires a divalent cation, most likely magnesium in vivo, as an electrophilic catalyst to aid phosphoryl group transfer. It is the chelate of the metal and the nucleotide that is the actual substrate.</text>
</comment>
<feature type="binding site" evidence="12">
    <location>
        <position position="245"/>
    </location>
    <ligand>
        <name>substrate</name>
    </ligand>
</feature>
<keyword evidence="11 12" id="KW-0119">Carbohydrate metabolism</keyword>
<accession>A0A0M6Y744</accession>
<keyword evidence="6 12" id="KW-0547">Nucleotide-binding</keyword>
<evidence type="ECO:0000256" key="5">
    <source>
        <dbReference type="ARBA" id="ARBA00022723"/>
    </source>
</evidence>
<dbReference type="Pfam" id="PF00294">
    <property type="entry name" value="PfkB"/>
    <property type="match status" value="1"/>
</dbReference>
<evidence type="ECO:0000256" key="10">
    <source>
        <dbReference type="ARBA" id="ARBA00022958"/>
    </source>
</evidence>
<comment type="caution">
    <text evidence="12">Lacks conserved residue(s) required for the propagation of feature annotation.</text>
</comment>
<dbReference type="CDD" id="cd01174">
    <property type="entry name" value="ribokinase"/>
    <property type="match status" value="1"/>
</dbReference>
<dbReference type="InterPro" id="IPR011611">
    <property type="entry name" value="PfkB_dom"/>
</dbReference>
<dbReference type="EC" id="2.7.1.15" evidence="2 12"/>
<evidence type="ECO:0000256" key="11">
    <source>
        <dbReference type="ARBA" id="ARBA00023277"/>
    </source>
</evidence>
<dbReference type="GO" id="GO:0046872">
    <property type="term" value="F:metal ion binding"/>
    <property type="evidence" value="ECO:0007669"/>
    <property type="project" value="UniProtKB-KW"/>
</dbReference>
<keyword evidence="4 12" id="KW-0808">Transferase</keyword>
<dbReference type="STRING" id="187304.B0E33_07890"/>
<dbReference type="InterPro" id="IPR002173">
    <property type="entry name" value="Carboh/pur_kinase_PfkB_CS"/>
</dbReference>
<dbReference type="OrthoDB" id="9792663at2"/>
<evidence type="ECO:0000259" key="13">
    <source>
        <dbReference type="Pfam" id="PF00294"/>
    </source>
</evidence>
<evidence type="ECO:0000256" key="6">
    <source>
        <dbReference type="ARBA" id="ARBA00022741"/>
    </source>
</evidence>
<dbReference type="UniPathway" id="UPA00916">
    <property type="reaction ID" value="UER00889"/>
</dbReference>
<feature type="binding site" evidence="12">
    <location>
        <position position="239"/>
    </location>
    <ligand>
        <name>K(+)</name>
        <dbReference type="ChEBI" id="CHEBI:29103"/>
    </ligand>
</feature>
<feature type="binding site" evidence="12">
    <location>
        <position position="241"/>
    </location>
    <ligand>
        <name>K(+)</name>
        <dbReference type="ChEBI" id="CHEBI:29103"/>
    </ligand>
</feature>
<keyword evidence="7 12" id="KW-0418">Kinase</keyword>
<feature type="active site" description="Proton acceptor" evidence="12">
    <location>
        <position position="245"/>
    </location>
</feature>
<dbReference type="PROSITE" id="PS00584">
    <property type="entry name" value="PFKB_KINASES_2"/>
    <property type="match status" value="1"/>
</dbReference>
<comment type="similarity">
    <text evidence="12">Belongs to the carbohydrate kinase PfkB family. Ribokinase subfamily.</text>
</comment>
<dbReference type="PANTHER" id="PTHR10584">
    <property type="entry name" value="SUGAR KINASE"/>
    <property type="match status" value="1"/>
</dbReference>
<evidence type="ECO:0000256" key="2">
    <source>
        <dbReference type="ARBA" id="ARBA00012035"/>
    </source>
</evidence>
<keyword evidence="5 12" id="KW-0479">Metal-binding</keyword>
<feature type="binding site" evidence="12">
    <location>
        <begin position="213"/>
        <end position="218"/>
    </location>
    <ligand>
        <name>ATP</name>
        <dbReference type="ChEBI" id="CHEBI:30616"/>
    </ligand>
</feature>
<name>A0A0M6Y744_9HYPH</name>
<keyword evidence="8 12" id="KW-0067">ATP-binding</keyword>
<proteinExistence type="inferred from homology"/>
<organism evidence="14 15">
    <name type="scientific">Roseibium aggregatum</name>
    <dbReference type="NCBI Taxonomy" id="187304"/>
    <lineage>
        <taxon>Bacteria</taxon>
        <taxon>Pseudomonadati</taxon>
        <taxon>Pseudomonadota</taxon>
        <taxon>Alphaproteobacteria</taxon>
        <taxon>Hyphomicrobiales</taxon>
        <taxon>Stappiaceae</taxon>
        <taxon>Roseibium</taxon>
    </lineage>
</organism>